<dbReference type="STRING" id="13333.U5D984"/>
<accession>U5D984</accession>
<gene>
    <name evidence="2" type="ORF">AMTR_s00061p00057890</name>
</gene>
<dbReference type="HOGENOM" id="CLU_257347_0_0_1"/>
<feature type="compositionally biased region" description="Polar residues" evidence="1">
    <location>
        <begin position="244"/>
        <end position="253"/>
    </location>
</feature>
<feature type="compositionally biased region" description="Basic and acidic residues" evidence="1">
    <location>
        <begin position="964"/>
        <end position="978"/>
    </location>
</feature>
<feature type="compositionally biased region" description="Polar residues" evidence="1">
    <location>
        <begin position="1100"/>
        <end position="1122"/>
    </location>
</feature>
<feature type="region of interest" description="Disordered" evidence="1">
    <location>
        <begin position="855"/>
        <end position="908"/>
    </location>
</feature>
<dbReference type="eggNOG" id="ENOG502QS2C">
    <property type="taxonomic scope" value="Eukaryota"/>
</dbReference>
<feature type="compositionally biased region" description="Polar residues" evidence="1">
    <location>
        <begin position="31"/>
        <end position="48"/>
    </location>
</feature>
<feature type="region of interest" description="Disordered" evidence="1">
    <location>
        <begin position="964"/>
        <end position="983"/>
    </location>
</feature>
<evidence type="ECO:0008006" key="4">
    <source>
        <dbReference type="Google" id="ProtNLM"/>
    </source>
</evidence>
<keyword evidence="3" id="KW-1185">Reference proteome</keyword>
<sequence>MPPALVDGAVLPFVGTDAPLITSPGHVSSSGGVMLSVQNPPDPSCSSEVSKRGNNDRASEKFALQASDLDGSKLHGLEQPHFSIREYVLAARNRDIGTNWPFSPQYLQLCVKHGVRNLLPPFESPDIVRDPSFRKAVIFDDFGSKDVDHTNGELVNSKSTSSLQIDEPSLAGKEIKDSYLASPSEEEIRSTITSDDQVLERNLKGKEFDLHLANESTRVDEPSIVEVRQPQSFSKAELGEQTENKTSSSSNKEQILENKPEISCTEDLISNLSTVSDPMASKVCPVCKTFTSTSNTTLNAHMDQCLAVESITNNLEQKLPKYKVKPRKKRLMVDIYVTAQHCTLEDLDRRNGSNWATDPSLVPLSGQDCREASNERPSNEINHVKDSCSKEVYVDSNGIKLRILSKFNGDLGLKDEMELKKQTGGHNGSISSLIGKKRRFAPGNSKHLKLKPQCKKLSSFKSLEGEILGSKEVKCRVDHDEGETKSRSLEDGLNQVRAPKSETLRKWVRSKRSNISKHCNNKSGRVNLHYSKPTELIKGDPSAEANTSRANGCMMQLAKASGNYAASPRSKRVEIQFHTERKDDSVKASPKLSERLCFPSEAKKAQTFRKKILLKELDIPKKSKRHCLDQAFTPRKSQKQVSRMDSINKAKKYSSTRDISASISISHRERRVTDERDDSQNVSWTKPVDLMNGSIHGSRDPHYQNLSESHESSIVEQVESGDKCQSSEPHSIRSCGGHSVEEFTNNLHCGDSQKSVTENSNGIHTVKLHEKFVPKRLSHLNPLLPLSHAQPEIFCGMNLQTESSVLRFYKDQGAYCSDKYSDGIVSPGTQRACVENADAHFERYSSLQMGSGAILSPLHEPGSSLQGSPDVGSGTIPCSSQKPGLSSPTSGDISFEKGVQEGSSPPKDITIEKRIHEGSSSSSFKVHNLVAPLYFDQGHDNGYNGGATRSSLFSVSAVSLQNTERELDDRPWPEETVSRDTPSICRNPQFSGPWCRSNGYERTSFASSEEMNKMSNLAKESTKTIPPCCGPRSHWIGGKSMEHNSNFGPHNHQSLSDHRASTQAEFVVPDVDMDSGLFSMKGKEMLSNTISRHPMCDNELASSSSSNGPVQPHAQPNTNPNSILRLMGKTLTVPNEAQSASNESSDVKYLRLLGLSNGGSTDPYALNHQVPDPPPLIAPYFCDSLSKPQAGLPKSLRKPSDSSLNQAQYNNQSCLHARDFSGVNLHAGSRGTPYYGKTLAKQPIEKPGSMREVIVIDDSPEPNAGSRMVFMDNSGFSGKPKPSSCLRLGKSSGFTHQNGFTYRDPASDITSHSSNPTKRGGNLEVPRSFLRQSSFGLPLVSKDHMNPGVHYARGLR</sequence>
<feature type="compositionally biased region" description="Polar residues" evidence="1">
    <location>
        <begin position="1308"/>
        <end position="1317"/>
    </location>
</feature>
<dbReference type="Gramene" id="ERN19024">
    <property type="protein sequence ID" value="ERN19024"/>
    <property type="gene ID" value="AMTR_s00061p00057890"/>
</dbReference>
<feature type="compositionally biased region" description="Polar residues" evidence="1">
    <location>
        <begin position="876"/>
        <end position="892"/>
    </location>
</feature>
<dbReference type="PANTHER" id="PTHR35767:SF1">
    <property type="entry name" value="HAPLESS PROTEIN"/>
    <property type="match status" value="1"/>
</dbReference>
<dbReference type="EMBL" id="KI392075">
    <property type="protein sequence ID" value="ERN19024.1"/>
    <property type="molecule type" value="Genomic_DNA"/>
</dbReference>
<evidence type="ECO:0000256" key="1">
    <source>
        <dbReference type="SAM" id="MobiDB-lite"/>
    </source>
</evidence>
<feature type="region of interest" description="Disordered" evidence="1">
    <location>
        <begin position="1095"/>
        <end position="1122"/>
    </location>
</feature>
<feature type="region of interest" description="Disordered" evidence="1">
    <location>
        <begin position="1296"/>
        <end position="1325"/>
    </location>
</feature>
<dbReference type="Proteomes" id="UP000017836">
    <property type="component" value="Unassembled WGS sequence"/>
</dbReference>
<evidence type="ECO:0000313" key="2">
    <source>
        <dbReference type="EMBL" id="ERN19024.1"/>
    </source>
</evidence>
<proteinExistence type="predicted"/>
<name>U5D984_AMBTC</name>
<dbReference type="PANTHER" id="PTHR35767">
    <property type="entry name" value="HAPLESS PROTEIN"/>
    <property type="match status" value="1"/>
</dbReference>
<evidence type="ECO:0000313" key="3">
    <source>
        <dbReference type="Proteomes" id="UP000017836"/>
    </source>
</evidence>
<feature type="region of interest" description="Disordered" evidence="1">
    <location>
        <begin position="31"/>
        <end position="57"/>
    </location>
</feature>
<feature type="region of interest" description="Disordered" evidence="1">
    <location>
        <begin position="229"/>
        <end position="257"/>
    </location>
</feature>
<reference evidence="3" key="1">
    <citation type="journal article" date="2013" name="Science">
        <title>The Amborella genome and the evolution of flowering plants.</title>
        <authorList>
            <consortium name="Amborella Genome Project"/>
        </authorList>
    </citation>
    <scope>NUCLEOTIDE SEQUENCE [LARGE SCALE GENOMIC DNA]</scope>
</reference>
<protein>
    <recommendedName>
        <fullName evidence="4">UBZ4-type domain-containing protein</fullName>
    </recommendedName>
</protein>
<organism evidence="2 3">
    <name type="scientific">Amborella trichopoda</name>
    <dbReference type="NCBI Taxonomy" id="13333"/>
    <lineage>
        <taxon>Eukaryota</taxon>
        <taxon>Viridiplantae</taxon>
        <taxon>Streptophyta</taxon>
        <taxon>Embryophyta</taxon>
        <taxon>Tracheophyta</taxon>
        <taxon>Spermatophyta</taxon>
        <taxon>Magnoliopsida</taxon>
        <taxon>Amborellales</taxon>
        <taxon>Amborellaceae</taxon>
        <taxon>Amborella</taxon>
    </lineage>
</organism>